<comment type="caution">
    <text evidence="2">The sequence shown here is derived from an EMBL/GenBank/DDBJ whole genome shotgun (WGS) entry which is preliminary data.</text>
</comment>
<evidence type="ECO:0000313" key="3">
    <source>
        <dbReference type="Proteomes" id="UP000327011"/>
    </source>
</evidence>
<organism evidence="2 3">
    <name type="scientific">Microbispora cellulosiformans</name>
    <dbReference type="NCBI Taxonomy" id="2614688"/>
    <lineage>
        <taxon>Bacteria</taxon>
        <taxon>Bacillati</taxon>
        <taxon>Actinomycetota</taxon>
        <taxon>Actinomycetes</taxon>
        <taxon>Streptosporangiales</taxon>
        <taxon>Streptosporangiaceae</taxon>
        <taxon>Microbispora</taxon>
    </lineage>
</organism>
<name>A0A5J5JWM3_9ACTN</name>
<protein>
    <submittedName>
        <fullName evidence="2">Uncharacterized protein</fullName>
    </submittedName>
</protein>
<feature type="region of interest" description="Disordered" evidence="1">
    <location>
        <begin position="127"/>
        <end position="147"/>
    </location>
</feature>
<evidence type="ECO:0000313" key="2">
    <source>
        <dbReference type="EMBL" id="KAA9374763.1"/>
    </source>
</evidence>
<feature type="region of interest" description="Disordered" evidence="1">
    <location>
        <begin position="160"/>
        <end position="225"/>
    </location>
</feature>
<reference evidence="2 3" key="1">
    <citation type="submission" date="2019-09" db="EMBL/GenBank/DDBJ databases">
        <title>Screening of Novel Bioactive Compounds from Soil-Associated.</title>
        <authorList>
            <person name="Gong X."/>
        </authorList>
    </citation>
    <scope>NUCLEOTIDE SEQUENCE [LARGE SCALE GENOMIC DNA]</scope>
    <source>
        <strain evidence="2 3">Gxj-6</strain>
    </source>
</reference>
<dbReference type="AlphaFoldDB" id="A0A5J5JWM3"/>
<evidence type="ECO:0000256" key="1">
    <source>
        <dbReference type="SAM" id="MobiDB-lite"/>
    </source>
</evidence>
<dbReference type="EMBL" id="VYTZ01000014">
    <property type="protein sequence ID" value="KAA9374763.1"/>
    <property type="molecule type" value="Genomic_DNA"/>
</dbReference>
<dbReference type="Proteomes" id="UP000327011">
    <property type="component" value="Unassembled WGS sequence"/>
</dbReference>
<dbReference type="RefSeq" id="WP_150938141.1">
    <property type="nucleotide sequence ID" value="NZ_VYTZ01000014.1"/>
</dbReference>
<keyword evidence="3" id="KW-1185">Reference proteome</keyword>
<sequence>MSPIVGRAHRRNEPNRHLYRTVPVVLAAAAVALLSTACTGGEPEARAVARVTSDAATGGGDTAGGNGGAAQSSGSGDIVAYANCMRHNGIPNFPDPKPGGGIAFPEGGDIDPQSPEFKKAEEKCKQYLPSGPRIDAKNDADPNAGWPTADKLKYAQCMRENGLPKFPDPDKNGGFAFMQDSGIDPQSPQFRKASEACAKYQPQNLRQQPGPGGPGGPAVQGGAGS</sequence>
<gene>
    <name evidence="2" type="ORF">F5972_29575</name>
</gene>
<accession>A0A5J5JWM3</accession>
<feature type="compositionally biased region" description="Gly residues" evidence="1">
    <location>
        <begin position="213"/>
        <end position="225"/>
    </location>
</feature>
<proteinExistence type="predicted"/>